<dbReference type="SUPFAM" id="SSF52540">
    <property type="entry name" value="P-loop containing nucleoside triphosphate hydrolases"/>
    <property type="match status" value="1"/>
</dbReference>
<protein>
    <submittedName>
        <fullName evidence="2">DNA replication protein DnaC</fullName>
    </submittedName>
</protein>
<name>A0A318IL26_9BURK</name>
<dbReference type="InterPro" id="IPR002611">
    <property type="entry name" value="IstB_ATP-bd"/>
</dbReference>
<dbReference type="PANTHER" id="PTHR30050:SF4">
    <property type="entry name" value="ATP-BINDING PROTEIN RV3427C IN INSERTION SEQUENCE-RELATED"/>
    <property type="match status" value="1"/>
</dbReference>
<feature type="domain" description="AAA+ ATPase" evidence="1">
    <location>
        <begin position="119"/>
        <end position="246"/>
    </location>
</feature>
<dbReference type="GO" id="GO:0006260">
    <property type="term" value="P:DNA replication"/>
    <property type="evidence" value="ECO:0007669"/>
    <property type="project" value="TreeGrafter"/>
</dbReference>
<dbReference type="AlphaFoldDB" id="A0A318IL26"/>
<dbReference type="EMBL" id="QJKB01000027">
    <property type="protein sequence ID" value="PXX33937.1"/>
    <property type="molecule type" value="Genomic_DNA"/>
</dbReference>
<evidence type="ECO:0000313" key="3">
    <source>
        <dbReference type="Proteomes" id="UP000247792"/>
    </source>
</evidence>
<dbReference type="PANTHER" id="PTHR30050">
    <property type="entry name" value="CHROMOSOMAL REPLICATION INITIATOR PROTEIN DNAA"/>
    <property type="match status" value="1"/>
</dbReference>
<evidence type="ECO:0000259" key="1">
    <source>
        <dbReference type="SMART" id="SM00382"/>
    </source>
</evidence>
<sequence>MVHSDSSSFVRVGGMQLGSEQRHCQQHGSYTAYSHKPGIWSACEQCQDASDVQQRQASMQQQRQAQQAALWQKRLGRAAIPARFAERSLQNYRPTCAAAEQALRTCQRYAQEFDAVLKTGRSLIFCGSVGTGKTHLAVGIARHIMEAGKQAVMSSVLKAVRRIKESYRRDSPHTEAELIQEFVEPDLLILDEVGVQFGSETEKMLLFDIINGRYEVMKPSILISNLGLAELEHYIGTRAMDRLREGGGKAVVFDWESYRRVV</sequence>
<organism evidence="2 3">
    <name type="scientific">Undibacterium pigrum</name>
    <dbReference type="NCBI Taxonomy" id="401470"/>
    <lineage>
        <taxon>Bacteria</taxon>
        <taxon>Pseudomonadati</taxon>
        <taxon>Pseudomonadota</taxon>
        <taxon>Betaproteobacteria</taxon>
        <taxon>Burkholderiales</taxon>
        <taxon>Oxalobacteraceae</taxon>
        <taxon>Undibacterium</taxon>
    </lineage>
</organism>
<dbReference type="CDD" id="cd00009">
    <property type="entry name" value="AAA"/>
    <property type="match status" value="1"/>
</dbReference>
<dbReference type="GO" id="GO:0005524">
    <property type="term" value="F:ATP binding"/>
    <property type="evidence" value="ECO:0007669"/>
    <property type="project" value="InterPro"/>
</dbReference>
<dbReference type="InterPro" id="IPR003593">
    <property type="entry name" value="AAA+_ATPase"/>
</dbReference>
<dbReference type="Proteomes" id="UP000247792">
    <property type="component" value="Unassembled WGS sequence"/>
</dbReference>
<dbReference type="RefSeq" id="WP_245937125.1">
    <property type="nucleotide sequence ID" value="NZ_QJKB01000027.1"/>
</dbReference>
<dbReference type="SMART" id="SM00382">
    <property type="entry name" value="AAA"/>
    <property type="match status" value="1"/>
</dbReference>
<reference evidence="2 3" key="1">
    <citation type="submission" date="2018-05" db="EMBL/GenBank/DDBJ databases">
        <title>Genomic Encyclopedia of Type Strains, Phase IV (KMG-IV): sequencing the most valuable type-strain genomes for metagenomic binning, comparative biology and taxonomic classification.</title>
        <authorList>
            <person name="Goeker M."/>
        </authorList>
    </citation>
    <scope>NUCLEOTIDE SEQUENCE [LARGE SCALE GENOMIC DNA]</scope>
    <source>
        <strain evidence="2 3">DSM 19792</strain>
    </source>
</reference>
<dbReference type="Gene3D" id="3.40.50.300">
    <property type="entry name" value="P-loop containing nucleotide triphosphate hydrolases"/>
    <property type="match status" value="1"/>
</dbReference>
<gene>
    <name evidence="2" type="ORF">DFR42_12716</name>
</gene>
<proteinExistence type="predicted"/>
<comment type="caution">
    <text evidence="2">The sequence shown here is derived from an EMBL/GenBank/DDBJ whole genome shotgun (WGS) entry which is preliminary data.</text>
</comment>
<keyword evidence="3" id="KW-1185">Reference proteome</keyword>
<dbReference type="Pfam" id="PF01695">
    <property type="entry name" value="IstB_IS21"/>
    <property type="match status" value="1"/>
</dbReference>
<dbReference type="InterPro" id="IPR027417">
    <property type="entry name" value="P-loop_NTPase"/>
</dbReference>
<evidence type="ECO:0000313" key="2">
    <source>
        <dbReference type="EMBL" id="PXX33937.1"/>
    </source>
</evidence>
<accession>A0A318IL26</accession>